<evidence type="ECO:0000313" key="2">
    <source>
        <dbReference type="EMBL" id="USW49314.1"/>
    </source>
</evidence>
<evidence type="ECO:0008006" key="4">
    <source>
        <dbReference type="Google" id="ProtNLM"/>
    </source>
</evidence>
<reference evidence="2" key="1">
    <citation type="submission" date="2022-06" db="EMBL/GenBank/DDBJ databases">
        <title>Complete genome sequences of two strains of the flax pathogen Septoria linicola.</title>
        <authorList>
            <person name="Lapalu N."/>
            <person name="Simon A."/>
            <person name="Demenou B."/>
            <person name="Paumier D."/>
            <person name="Guillot M.-P."/>
            <person name="Gout L."/>
            <person name="Valade R."/>
        </authorList>
    </citation>
    <scope>NUCLEOTIDE SEQUENCE</scope>
    <source>
        <strain evidence="2">SE15195</strain>
    </source>
</reference>
<feature type="compositionally biased region" description="Polar residues" evidence="1">
    <location>
        <begin position="81"/>
        <end position="107"/>
    </location>
</feature>
<evidence type="ECO:0000313" key="3">
    <source>
        <dbReference type="Proteomes" id="UP001056384"/>
    </source>
</evidence>
<feature type="compositionally biased region" description="Polar residues" evidence="1">
    <location>
        <begin position="12"/>
        <end position="24"/>
    </location>
</feature>
<evidence type="ECO:0000256" key="1">
    <source>
        <dbReference type="SAM" id="MobiDB-lite"/>
    </source>
</evidence>
<protein>
    <recommendedName>
        <fullName evidence="4">Tachykinin family protein</fullName>
    </recommendedName>
</protein>
<dbReference type="PANTHER" id="PTHR37540">
    <property type="entry name" value="TRANSCRIPTION FACTOR (ACR-2), PUTATIVE-RELATED-RELATED"/>
    <property type="match status" value="1"/>
</dbReference>
<gene>
    <name evidence="2" type="ORF">Slin15195_G026330</name>
</gene>
<feature type="compositionally biased region" description="Polar residues" evidence="1">
    <location>
        <begin position="113"/>
        <end position="127"/>
    </location>
</feature>
<dbReference type="OrthoDB" id="3643633at2759"/>
<feature type="region of interest" description="Disordered" evidence="1">
    <location>
        <begin position="1"/>
        <end position="33"/>
    </location>
</feature>
<proteinExistence type="predicted"/>
<feature type="region of interest" description="Disordered" evidence="1">
    <location>
        <begin position="61"/>
        <end position="127"/>
    </location>
</feature>
<keyword evidence="3" id="KW-1185">Reference proteome</keyword>
<dbReference type="EMBL" id="CP099419">
    <property type="protein sequence ID" value="USW49314.1"/>
    <property type="molecule type" value="Genomic_DNA"/>
</dbReference>
<dbReference type="Proteomes" id="UP001056384">
    <property type="component" value="Chromosome 2"/>
</dbReference>
<dbReference type="AlphaFoldDB" id="A0A9Q9AK00"/>
<dbReference type="PANTHER" id="PTHR37540:SF5">
    <property type="entry name" value="TRANSCRIPTION FACTOR DOMAIN-CONTAINING PROTEIN"/>
    <property type="match status" value="1"/>
</dbReference>
<feature type="compositionally biased region" description="Low complexity" evidence="1">
    <location>
        <begin position="61"/>
        <end position="74"/>
    </location>
</feature>
<accession>A0A9Q9AK00</accession>
<sequence length="551" mass="60067">MPNPRGFKNPRSRSVSKSPLTSPTQERDDPLSRQVAFVPFDAGTPSGVSEETRRAVRVQAAKASAAARKQTIARRLAERSGQASTETSPSSSTDYSEQSRRASSTLAAESETTKIVTSRSPSQSLNASPIDTTFRVYPITKWHPMIPALVDYFTRYFLPDNSSTQDAYGRDAMRTQLWPLALSDTCLFHAIMLISASHATVTGALTVPVSLLAQLKHTAIETINDIIARLDSSQIGDAVIGAIALVGGWELEYGSSITHDTHMGGLSAIVNNIPGGFAGAQATLSPATINVIYTAGHDLALYASKRPHFDIPGAQTLSATPLLPSNLPRGFEEMKAQHLLLPSFMQLISRLSSVVPEDPAARARLDEIQQAVIAWEVENVTATTYCPTRTVLEDAAIRQVYLHMRLAALAICGYTRFSMNTNAHDFLQSLYGEAMLLQPDLLIGTCFEELIFWCLVMISATSGRCEHKNMRSLKRLSLELGIENWESARNGWMKFIYPESIDSRAFALWQAITNSTIARDQSVGMGEPTRYTKGIGHPTNHIAALVAAAEG</sequence>
<organism evidence="2 3">
    <name type="scientific">Septoria linicola</name>
    <dbReference type="NCBI Taxonomy" id="215465"/>
    <lineage>
        <taxon>Eukaryota</taxon>
        <taxon>Fungi</taxon>
        <taxon>Dikarya</taxon>
        <taxon>Ascomycota</taxon>
        <taxon>Pezizomycotina</taxon>
        <taxon>Dothideomycetes</taxon>
        <taxon>Dothideomycetidae</taxon>
        <taxon>Mycosphaerellales</taxon>
        <taxon>Mycosphaerellaceae</taxon>
        <taxon>Septoria</taxon>
    </lineage>
</organism>
<name>A0A9Q9AK00_9PEZI</name>